<dbReference type="AlphaFoldDB" id="A0A9P9CXW3"/>
<accession>A0A9P9CXW3</accession>
<evidence type="ECO:0000256" key="2">
    <source>
        <dbReference type="ARBA" id="ARBA00022692"/>
    </source>
</evidence>
<dbReference type="Pfam" id="PF01822">
    <property type="entry name" value="WSC"/>
    <property type="match status" value="3"/>
</dbReference>
<feature type="region of interest" description="Disordered" evidence="7">
    <location>
        <begin position="648"/>
        <end position="721"/>
    </location>
</feature>
<evidence type="ECO:0000256" key="1">
    <source>
        <dbReference type="ARBA" id="ARBA00004167"/>
    </source>
</evidence>
<evidence type="ECO:0000256" key="7">
    <source>
        <dbReference type="SAM" id="MobiDB-lite"/>
    </source>
</evidence>
<keyword evidence="6" id="KW-0325">Glycoprotein</keyword>
<keyword evidence="11" id="KW-1185">Reference proteome</keyword>
<protein>
    <recommendedName>
        <fullName evidence="9">WSC domain-containing protein</fullName>
    </recommendedName>
</protein>
<evidence type="ECO:0000256" key="6">
    <source>
        <dbReference type="ARBA" id="ARBA00023180"/>
    </source>
</evidence>
<dbReference type="EMBL" id="JAGMWT010000034">
    <property type="protein sequence ID" value="KAH7109078.1"/>
    <property type="molecule type" value="Genomic_DNA"/>
</dbReference>
<evidence type="ECO:0000313" key="11">
    <source>
        <dbReference type="Proteomes" id="UP000700596"/>
    </source>
</evidence>
<evidence type="ECO:0000256" key="3">
    <source>
        <dbReference type="ARBA" id="ARBA00022729"/>
    </source>
</evidence>
<gene>
    <name evidence="10" type="ORF">B0J11DRAFT_620480</name>
</gene>
<keyword evidence="5" id="KW-0472">Membrane</keyword>
<proteinExistence type="predicted"/>
<organism evidence="10 11">
    <name type="scientific">Dendryphion nanum</name>
    <dbReference type="NCBI Taxonomy" id="256645"/>
    <lineage>
        <taxon>Eukaryota</taxon>
        <taxon>Fungi</taxon>
        <taxon>Dikarya</taxon>
        <taxon>Ascomycota</taxon>
        <taxon>Pezizomycotina</taxon>
        <taxon>Dothideomycetes</taxon>
        <taxon>Pleosporomycetidae</taxon>
        <taxon>Pleosporales</taxon>
        <taxon>Torulaceae</taxon>
        <taxon>Dendryphion</taxon>
    </lineage>
</organism>
<dbReference type="GO" id="GO:0005886">
    <property type="term" value="C:plasma membrane"/>
    <property type="evidence" value="ECO:0007669"/>
    <property type="project" value="TreeGrafter"/>
</dbReference>
<evidence type="ECO:0000259" key="9">
    <source>
        <dbReference type="PROSITE" id="PS51212"/>
    </source>
</evidence>
<dbReference type="PANTHER" id="PTHR24269">
    <property type="entry name" value="KREMEN PROTEIN"/>
    <property type="match status" value="1"/>
</dbReference>
<dbReference type="SMART" id="SM00321">
    <property type="entry name" value="WSC"/>
    <property type="match status" value="4"/>
</dbReference>
<feature type="domain" description="WSC" evidence="9">
    <location>
        <begin position="369"/>
        <end position="490"/>
    </location>
</feature>
<evidence type="ECO:0000313" key="10">
    <source>
        <dbReference type="EMBL" id="KAH7109078.1"/>
    </source>
</evidence>
<evidence type="ECO:0000256" key="4">
    <source>
        <dbReference type="ARBA" id="ARBA00022989"/>
    </source>
</evidence>
<keyword evidence="2" id="KW-0812">Transmembrane</keyword>
<dbReference type="InterPro" id="IPR002889">
    <property type="entry name" value="WSC_carb-bd"/>
</dbReference>
<evidence type="ECO:0000256" key="8">
    <source>
        <dbReference type="SAM" id="SignalP"/>
    </source>
</evidence>
<dbReference type="OrthoDB" id="5985073at2759"/>
<dbReference type="PANTHER" id="PTHR24269:SF16">
    <property type="entry name" value="PROTEIN SLG1"/>
    <property type="match status" value="1"/>
</dbReference>
<keyword evidence="3 8" id="KW-0732">Signal</keyword>
<keyword evidence="4" id="KW-1133">Transmembrane helix</keyword>
<dbReference type="Proteomes" id="UP000700596">
    <property type="component" value="Unassembled WGS sequence"/>
</dbReference>
<feature type="domain" description="WSC" evidence="9">
    <location>
        <begin position="250"/>
        <end position="354"/>
    </location>
</feature>
<comment type="caution">
    <text evidence="10">The sequence shown here is derived from an EMBL/GenBank/DDBJ whole genome shotgun (WGS) entry which is preliminary data.</text>
</comment>
<feature type="domain" description="WSC" evidence="9">
    <location>
        <begin position="126"/>
        <end position="235"/>
    </location>
</feature>
<comment type="subcellular location">
    <subcellularLocation>
        <location evidence="1">Membrane</location>
        <topology evidence="1">Single-pass membrane protein</topology>
    </subcellularLocation>
</comment>
<dbReference type="PROSITE" id="PS51212">
    <property type="entry name" value="WSC"/>
    <property type="match status" value="4"/>
</dbReference>
<feature type="compositionally biased region" description="Polar residues" evidence="7">
    <location>
        <begin position="712"/>
        <end position="721"/>
    </location>
</feature>
<feature type="chain" id="PRO_5040360611" description="WSC domain-containing protein" evidence="8">
    <location>
        <begin position="21"/>
        <end position="721"/>
    </location>
</feature>
<name>A0A9P9CXW3_9PLEO</name>
<sequence>MGRIFEHVLISSIFLTAVAAVESADMSANAALVAVPLSPREIRFAVANPQINFEATIPGGKKIVRDVFVADGSEKNVSSYVKARDDAILENGKVLQDVSVSPVRNVLQARGPAGPYPPENNTLPTGWGYIGCYSYSNGEPPLRDYTVDGFFLSSNGFAYKPTDNSAYNCIELCNLDGWNYVGTQGTFCYCADIIQPLGATPSTTGNNGGCDTECPNSATEEACGGSQYLSIYTNGEPFPYAQPPSAVEPNWTYEGCYDMAGTFSTLTFAYSIETATNGTSDECIDYCNSQGSFKYAGIRDQSVCICAYAVTDGATRRFPDWPGPPAEPECLAPCITDRTEACGGSERISLYSSDLWTPTPPDNSTLPRDWGYLGCYTDSTTAGQETLRSVRSQGFTLAQANQFDFNSSNDAETCINHCQSLSYDEVTREDLNYRYAATVGSLCFCGAIIQDPGALSTTGTNGGCVTPCTDPNYANQACGGDNRISVYENPNIPPFEFPKILASPSSGRAYKGCYELLSGLILDGSEDDHGLMDNEYCITKCKEDGFTISATSSSSKCYCGDAINAAATKFPTDVLGENPKCAFPCYNDHTEACGGYLTRYSVYEEFAERCMARASINDDTIAQIEFDLNPFVHWLTLDLYLRNPPEPASTPIAGLEQEEPPKTPTPFPGPPGPGPGPPPPAPSPPPPPPPPPPTPVPPPPPPPPPSQCHIWQASTQRASGE</sequence>
<evidence type="ECO:0000256" key="5">
    <source>
        <dbReference type="ARBA" id="ARBA00023136"/>
    </source>
</evidence>
<feature type="domain" description="WSC" evidence="9">
    <location>
        <begin position="507"/>
        <end position="606"/>
    </location>
</feature>
<feature type="compositionally biased region" description="Pro residues" evidence="7">
    <location>
        <begin position="662"/>
        <end position="706"/>
    </location>
</feature>
<feature type="signal peptide" evidence="8">
    <location>
        <begin position="1"/>
        <end position="20"/>
    </location>
</feature>
<reference evidence="10" key="1">
    <citation type="journal article" date="2021" name="Nat. Commun.">
        <title>Genetic determinants of endophytism in the Arabidopsis root mycobiome.</title>
        <authorList>
            <person name="Mesny F."/>
            <person name="Miyauchi S."/>
            <person name="Thiergart T."/>
            <person name="Pickel B."/>
            <person name="Atanasova L."/>
            <person name="Karlsson M."/>
            <person name="Huettel B."/>
            <person name="Barry K.W."/>
            <person name="Haridas S."/>
            <person name="Chen C."/>
            <person name="Bauer D."/>
            <person name="Andreopoulos W."/>
            <person name="Pangilinan J."/>
            <person name="LaButti K."/>
            <person name="Riley R."/>
            <person name="Lipzen A."/>
            <person name="Clum A."/>
            <person name="Drula E."/>
            <person name="Henrissat B."/>
            <person name="Kohler A."/>
            <person name="Grigoriev I.V."/>
            <person name="Martin F.M."/>
            <person name="Hacquard S."/>
        </authorList>
    </citation>
    <scope>NUCLEOTIDE SEQUENCE</scope>
    <source>
        <strain evidence="10">MPI-CAGE-CH-0243</strain>
    </source>
</reference>
<dbReference type="InterPro" id="IPR051836">
    <property type="entry name" value="Kremen_rcpt"/>
</dbReference>